<evidence type="ECO:0000313" key="3">
    <source>
        <dbReference type="Proteomes" id="UP000521943"/>
    </source>
</evidence>
<reference evidence="2 3" key="1">
    <citation type="submission" date="2020-07" db="EMBL/GenBank/DDBJ databases">
        <title>Comparative genomics of pyrophilous fungi reveals a link between fire events and developmental genes.</title>
        <authorList>
            <consortium name="DOE Joint Genome Institute"/>
            <person name="Steindorff A.S."/>
            <person name="Carver A."/>
            <person name="Calhoun S."/>
            <person name="Stillman K."/>
            <person name="Liu H."/>
            <person name="Lipzen A."/>
            <person name="Pangilinan J."/>
            <person name="Labutti K."/>
            <person name="Bruns T.D."/>
            <person name="Grigoriev I.V."/>
        </authorList>
    </citation>
    <scope>NUCLEOTIDE SEQUENCE [LARGE SCALE GENOMIC DNA]</scope>
    <source>
        <strain evidence="2 3">CBS 144469</strain>
    </source>
</reference>
<evidence type="ECO:0000313" key="2">
    <source>
        <dbReference type="EMBL" id="KAF6764296.1"/>
    </source>
</evidence>
<dbReference type="EMBL" id="JACGCI010000004">
    <property type="protein sequence ID" value="KAF6764296.1"/>
    <property type="molecule type" value="Genomic_DNA"/>
</dbReference>
<evidence type="ECO:0000256" key="1">
    <source>
        <dbReference type="SAM" id="Phobius"/>
    </source>
</evidence>
<keyword evidence="3" id="KW-1185">Reference proteome</keyword>
<dbReference type="Proteomes" id="UP000521943">
    <property type="component" value="Unassembled WGS sequence"/>
</dbReference>
<name>A0A8H6II93_9AGAR</name>
<keyword evidence="1" id="KW-1133">Transmembrane helix</keyword>
<accession>A0A8H6II93</accession>
<keyword evidence="1" id="KW-0812">Transmembrane</keyword>
<feature type="transmembrane region" description="Helical" evidence="1">
    <location>
        <begin position="12"/>
        <end position="29"/>
    </location>
</feature>
<protein>
    <submittedName>
        <fullName evidence="2">Uncharacterized protein</fullName>
    </submittedName>
</protein>
<organism evidence="2 3">
    <name type="scientific">Ephemerocybe angulata</name>
    <dbReference type="NCBI Taxonomy" id="980116"/>
    <lineage>
        <taxon>Eukaryota</taxon>
        <taxon>Fungi</taxon>
        <taxon>Dikarya</taxon>
        <taxon>Basidiomycota</taxon>
        <taxon>Agaricomycotina</taxon>
        <taxon>Agaricomycetes</taxon>
        <taxon>Agaricomycetidae</taxon>
        <taxon>Agaricales</taxon>
        <taxon>Agaricineae</taxon>
        <taxon>Psathyrellaceae</taxon>
        <taxon>Ephemerocybe</taxon>
    </lineage>
</organism>
<sequence length="98" mass="11193">MDARYYAQNGGTRLFMLCAAGCVGTFFFIDRILQRQTRFDTGHASLIENDHLGTKASIIDPVAARERERRGAHPQFPRQAKNLDLHDATRNYTSAHKW</sequence>
<dbReference type="OrthoDB" id="10317211at2759"/>
<comment type="caution">
    <text evidence="2">The sequence shown here is derived from an EMBL/GenBank/DDBJ whole genome shotgun (WGS) entry which is preliminary data.</text>
</comment>
<proteinExistence type="predicted"/>
<keyword evidence="1" id="KW-0472">Membrane</keyword>
<gene>
    <name evidence="2" type="ORF">DFP72DRAFT_1059292</name>
</gene>
<dbReference type="AlphaFoldDB" id="A0A8H6II93"/>